<evidence type="ECO:0000313" key="1">
    <source>
        <dbReference type="EMBL" id="VAX04982.1"/>
    </source>
</evidence>
<dbReference type="AlphaFoldDB" id="A0A3B1AMM6"/>
<name>A0A3B1AMM6_9ZZZZ</name>
<dbReference type="Gene3D" id="3.20.170.20">
    <property type="entry name" value="Protein of unknown function DUF952"/>
    <property type="match status" value="1"/>
</dbReference>
<protein>
    <recommendedName>
        <fullName evidence="2">Glutathione S-transferase domain protein</fullName>
    </recommendedName>
</protein>
<dbReference type="Pfam" id="PF06108">
    <property type="entry name" value="DUF952"/>
    <property type="match status" value="1"/>
</dbReference>
<dbReference type="PANTHER" id="PTHR34129">
    <property type="entry name" value="BLR1139 PROTEIN"/>
    <property type="match status" value="1"/>
</dbReference>
<proteinExistence type="predicted"/>
<dbReference type="PANTHER" id="PTHR34129:SF1">
    <property type="entry name" value="DUF952 DOMAIN-CONTAINING PROTEIN"/>
    <property type="match status" value="1"/>
</dbReference>
<organism evidence="1">
    <name type="scientific">hydrothermal vent metagenome</name>
    <dbReference type="NCBI Taxonomy" id="652676"/>
    <lineage>
        <taxon>unclassified sequences</taxon>
        <taxon>metagenomes</taxon>
        <taxon>ecological metagenomes</taxon>
    </lineage>
</organism>
<gene>
    <name evidence="1" type="ORF">MNBD_ALPHA03-1104</name>
</gene>
<dbReference type="InterPro" id="IPR009297">
    <property type="entry name" value="DUF952"/>
</dbReference>
<sequence>MRDTVYKICTKKEWADAPEAGVYEGSVDDKRDGFIHFSTQKQIKRVLAKYFSGQADLLLLAIDVSLLNPLKLKYEGKMGADKYPHLYEALSPSAVQAQYPVRLSDTNEHIIDY</sequence>
<reference evidence="1" key="1">
    <citation type="submission" date="2018-06" db="EMBL/GenBank/DDBJ databases">
        <authorList>
            <person name="Zhirakovskaya E."/>
        </authorList>
    </citation>
    <scope>NUCLEOTIDE SEQUENCE</scope>
</reference>
<accession>A0A3B1AMM6</accession>
<dbReference type="EMBL" id="UOFW01000117">
    <property type="protein sequence ID" value="VAX04982.1"/>
    <property type="molecule type" value="Genomic_DNA"/>
</dbReference>
<dbReference type="SUPFAM" id="SSF56399">
    <property type="entry name" value="ADP-ribosylation"/>
    <property type="match status" value="1"/>
</dbReference>
<evidence type="ECO:0008006" key="2">
    <source>
        <dbReference type="Google" id="ProtNLM"/>
    </source>
</evidence>